<organism evidence="2 3">
    <name type="scientific">Apodospora peruviana</name>
    <dbReference type="NCBI Taxonomy" id="516989"/>
    <lineage>
        <taxon>Eukaryota</taxon>
        <taxon>Fungi</taxon>
        <taxon>Dikarya</taxon>
        <taxon>Ascomycota</taxon>
        <taxon>Pezizomycotina</taxon>
        <taxon>Sordariomycetes</taxon>
        <taxon>Sordariomycetidae</taxon>
        <taxon>Sordariales</taxon>
        <taxon>Lasiosphaeriaceae</taxon>
        <taxon>Apodospora</taxon>
    </lineage>
</organism>
<reference evidence="2" key="1">
    <citation type="journal article" date="2023" name="Mol. Phylogenet. Evol.">
        <title>Genome-scale phylogeny and comparative genomics of the fungal order Sordariales.</title>
        <authorList>
            <person name="Hensen N."/>
            <person name="Bonometti L."/>
            <person name="Westerberg I."/>
            <person name="Brannstrom I.O."/>
            <person name="Guillou S."/>
            <person name="Cros-Aarteil S."/>
            <person name="Calhoun S."/>
            <person name="Haridas S."/>
            <person name="Kuo A."/>
            <person name="Mondo S."/>
            <person name="Pangilinan J."/>
            <person name="Riley R."/>
            <person name="LaButti K."/>
            <person name="Andreopoulos B."/>
            <person name="Lipzen A."/>
            <person name="Chen C."/>
            <person name="Yan M."/>
            <person name="Daum C."/>
            <person name="Ng V."/>
            <person name="Clum A."/>
            <person name="Steindorff A."/>
            <person name="Ohm R.A."/>
            <person name="Martin F."/>
            <person name="Silar P."/>
            <person name="Natvig D.O."/>
            <person name="Lalanne C."/>
            <person name="Gautier V."/>
            <person name="Ament-Velasquez S.L."/>
            <person name="Kruys A."/>
            <person name="Hutchinson M.I."/>
            <person name="Powell A.J."/>
            <person name="Barry K."/>
            <person name="Miller A.N."/>
            <person name="Grigoriev I.V."/>
            <person name="Debuchy R."/>
            <person name="Gladieux P."/>
            <person name="Hiltunen Thoren M."/>
            <person name="Johannesson H."/>
        </authorList>
    </citation>
    <scope>NUCLEOTIDE SEQUENCE</scope>
    <source>
        <strain evidence="2">CBS 118394</strain>
    </source>
</reference>
<dbReference type="EMBL" id="JAUEDM010000003">
    <property type="protein sequence ID" value="KAK3323044.1"/>
    <property type="molecule type" value="Genomic_DNA"/>
</dbReference>
<name>A0AAE0M9M7_9PEZI</name>
<proteinExistence type="predicted"/>
<evidence type="ECO:0000256" key="1">
    <source>
        <dbReference type="SAM" id="SignalP"/>
    </source>
</evidence>
<feature type="signal peptide" evidence="1">
    <location>
        <begin position="1"/>
        <end position="23"/>
    </location>
</feature>
<protein>
    <submittedName>
        <fullName evidence="2">Uncharacterized protein</fullName>
    </submittedName>
</protein>
<gene>
    <name evidence="2" type="ORF">B0H66DRAFT_555708</name>
</gene>
<keyword evidence="3" id="KW-1185">Reference proteome</keyword>
<feature type="chain" id="PRO_5042195928" evidence="1">
    <location>
        <begin position="24"/>
        <end position="116"/>
    </location>
</feature>
<comment type="caution">
    <text evidence="2">The sequence shown here is derived from an EMBL/GenBank/DDBJ whole genome shotgun (WGS) entry which is preliminary data.</text>
</comment>
<evidence type="ECO:0000313" key="3">
    <source>
        <dbReference type="Proteomes" id="UP001283341"/>
    </source>
</evidence>
<evidence type="ECO:0000313" key="2">
    <source>
        <dbReference type="EMBL" id="KAK3323044.1"/>
    </source>
</evidence>
<dbReference type="Proteomes" id="UP001283341">
    <property type="component" value="Unassembled WGS sequence"/>
</dbReference>
<sequence>MARLYPLLTAAAALITNSWLAQAQTSTALTTTMYLFNMTKTNEVYGNIQTVNARSETVIRLDCSNLGKDNPECEFFGFATVTVKSGMPWPLVVGGTSSLLGTHVTDGQTTYRTYDG</sequence>
<keyword evidence="1" id="KW-0732">Signal</keyword>
<reference evidence="2" key="2">
    <citation type="submission" date="2023-06" db="EMBL/GenBank/DDBJ databases">
        <authorList>
            <consortium name="Lawrence Berkeley National Laboratory"/>
            <person name="Haridas S."/>
            <person name="Hensen N."/>
            <person name="Bonometti L."/>
            <person name="Westerberg I."/>
            <person name="Brannstrom I.O."/>
            <person name="Guillou S."/>
            <person name="Cros-Aarteil S."/>
            <person name="Calhoun S."/>
            <person name="Kuo A."/>
            <person name="Mondo S."/>
            <person name="Pangilinan J."/>
            <person name="Riley R."/>
            <person name="Labutti K."/>
            <person name="Andreopoulos B."/>
            <person name="Lipzen A."/>
            <person name="Chen C."/>
            <person name="Yanf M."/>
            <person name="Daum C."/>
            <person name="Ng V."/>
            <person name="Clum A."/>
            <person name="Steindorff A."/>
            <person name="Ohm R."/>
            <person name="Martin F."/>
            <person name="Silar P."/>
            <person name="Natvig D."/>
            <person name="Lalanne C."/>
            <person name="Gautier V."/>
            <person name="Ament-Velasquez S.L."/>
            <person name="Kruys A."/>
            <person name="Hutchinson M.I."/>
            <person name="Powell A.J."/>
            <person name="Barry K."/>
            <person name="Miller A.N."/>
            <person name="Grigoriev I.V."/>
            <person name="Debuchy R."/>
            <person name="Gladieux P."/>
            <person name="Thoren M.H."/>
            <person name="Johannesson H."/>
        </authorList>
    </citation>
    <scope>NUCLEOTIDE SEQUENCE</scope>
    <source>
        <strain evidence="2">CBS 118394</strain>
    </source>
</reference>
<dbReference type="AlphaFoldDB" id="A0AAE0M9M7"/>
<accession>A0AAE0M9M7</accession>